<organism evidence="8 9">
    <name type="scientific">Lates calcarifer</name>
    <name type="common">Barramundi</name>
    <name type="synonym">Holocentrus calcarifer</name>
    <dbReference type="NCBI Taxonomy" id="8187"/>
    <lineage>
        <taxon>Eukaryota</taxon>
        <taxon>Metazoa</taxon>
        <taxon>Chordata</taxon>
        <taxon>Craniata</taxon>
        <taxon>Vertebrata</taxon>
        <taxon>Euteleostomi</taxon>
        <taxon>Actinopterygii</taxon>
        <taxon>Neopterygii</taxon>
        <taxon>Teleostei</taxon>
        <taxon>Neoteleostei</taxon>
        <taxon>Acanthomorphata</taxon>
        <taxon>Carangaria</taxon>
        <taxon>Carangaria incertae sedis</taxon>
        <taxon>Centropomidae</taxon>
        <taxon>Lates</taxon>
    </lineage>
</organism>
<dbReference type="AlphaFoldDB" id="A0AAJ7PPQ1"/>
<evidence type="ECO:0000256" key="3">
    <source>
        <dbReference type="ARBA" id="ARBA00023136"/>
    </source>
</evidence>
<dbReference type="PANTHER" id="PTHR11860">
    <property type="entry name" value="POLYMERIC-IMMUNOGLOBULIN RECEPTOR"/>
    <property type="match status" value="1"/>
</dbReference>
<evidence type="ECO:0000256" key="4">
    <source>
        <dbReference type="SAM" id="MobiDB-lite"/>
    </source>
</evidence>
<evidence type="ECO:0000256" key="2">
    <source>
        <dbReference type="ARBA" id="ARBA00022692"/>
    </source>
</evidence>
<feature type="compositionally biased region" description="Polar residues" evidence="4">
    <location>
        <begin position="195"/>
        <end position="209"/>
    </location>
</feature>
<dbReference type="GO" id="GO:0004888">
    <property type="term" value="F:transmembrane signaling receptor activity"/>
    <property type="evidence" value="ECO:0007669"/>
    <property type="project" value="TreeGrafter"/>
</dbReference>
<dbReference type="Proteomes" id="UP000694890">
    <property type="component" value="Linkage group LG5"/>
</dbReference>
<evidence type="ECO:0000259" key="7">
    <source>
        <dbReference type="Pfam" id="PF07686"/>
    </source>
</evidence>
<dbReference type="InterPro" id="IPR050671">
    <property type="entry name" value="CD300_family_receptors"/>
</dbReference>
<evidence type="ECO:0000256" key="6">
    <source>
        <dbReference type="SAM" id="SignalP"/>
    </source>
</evidence>
<keyword evidence="6" id="KW-0732">Signal</keyword>
<feature type="signal peptide" evidence="6">
    <location>
        <begin position="1"/>
        <end position="26"/>
    </location>
</feature>
<name>A0AAJ7PPQ1_LATCA</name>
<sequence>MNPLSSMELIFLFLVFLAVGLRGAEAMSLKGEKRGQISITCSHSNAYSNVKYFCRGACYDEDVLISTREKKDHTQRKYSIRDEGNTFYVTIFDLKKDDEGTYWCGIDRVGIDTYNKVVLTVSESTDDGLQRLNSEKLVYIGAGLGVVVLALAIVLLIFFRHRKRDISASSANKDEDTEGRTDSIVISSAVRRQDTSGGVTDPSKTQNQSDGLFYSSVSFSKRTDSSPVTADHAEVTYSTIAHTSTDKSSVYCNV</sequence>
<dbReference type="RefSeq" id="XP_018535299.1">
    <property type="nucleotide sequence ID" value="XM_018679783.2"/>
</dbReference>
<dbReference type="Pfam" id="PF07686">
    <property type="entry name" value="V-set"/>
    <property type="match status" value="1"/>
</dbReference>
<evidence type="ECO:0000256" key="5">
    <source>
        <dbReference type="SAM" id="Phobius"/>
    </source>
</evidence>
<protein>
    <submittedName>
        <fullName evidence="9">CMRF35-like molecule 1 isoform X3</fullName>
    </submittedName>
</protein>
<dbReference type="GeneID" id="108885424"/>
<feature type="compositionally biased region" description="Basic and acidic residues" evidence="4">
    <location>
        <begin position="172"/>
        <end position="181"/>
    </location>
</feature>
<comment type="subcellular location">
    <subcellularLocation>
        <location evidence="1">Membrane</location>
    </subcellularLocation>
</comment>
<feature type="chain" id="PRO_5042598716" evidence="6">
    <location>
        <begin position="27"/>
        <end position="254"/>
    </location>
</feature>
<feature type="domain" description="Immunoglobulin V-set" evidence="7">
    <location>
        <begin position="28"/>
        <end position="116"/>
    </location>
</feature>
<reference evidence="9" key="1">
    <citation type="submission" date="2025-08" db="UniProtKB">
        <authorList>
            <consortium name="RefSeq"/>
        </authorList>
    </citation>
    <scope>IDENTIFICATION</scope>
    <source>
        <tissue evidence="9">Brain</tissue>
    </source>
</reference>
<dbReference type="GO" id="GO:0005886">
    <property type="term" value="C:plasma membrane"/>
    <property type="evidence" value="ECO:0007669"/>
    <property type="project" value="TreeGrafter"/>
</dbReference>
<accession>A0AAJ7PPQ1</accession>
<dbReference type="SUPFAM" id="SSF48726">
    <property type="entry name" value="Immunoglobulin"/>
    <property type="match status" value="1"/>
</dbReference>
<dbReference type="InterPro" id="IPR036179">
    <property type="entry name" value="Ig-like_dom_sf"/>
</dbReference>
<evidence type="ECO:0000256" key="1">
    <source>
        <dbReference type="ARBA" id="ARBA00004370"/>
    </source>
</evidence>
<dbReference type="PANTHER" id="PTHR11860:SF118">
    <property type="entry name" value="CMRF35-LIKE MOLECULE 3-RELATED"/>
    <property type="match status" value="1"/>
</dbReference>
<dbReference type="Gene3D" id="2.60.40.10">
    <property type="entry name" value="Immunoglobulins"/>
    <property type="match status" value="1"/>
</dbReference>
<proteinExistence type="predicted"/>
<evidence type="ECO:0000313" key="9">
    <source>
        <dbReference type="RefSeq" id="XP_018535299.1"/>
    </source>
</evidence>
<dbReference type="InterPro" id="IPR013783">
    <property type="entry name" value="Ig-like_fold"/>
</dbReference>
<feature type="transmembrane region" description="Helical" evidence="5">
    <location>
        <begin position="137"/>
        <end position="159"/>
    </location>
</feature>
<keyword evidence="3 5" id="KW-0472">Membrane</keyword>
<keyword evidence="2 5" id="KW-0812">Transmembrane</keyword>
<feature type="region of interest" description="Disordered" evidence="4">
    <location>
        <begin position="169"/>
        <end position="209"/>
    </location>
</feature>
<keyword evidence="5" id="KW-1133">Transmembrane helix</keyword>
<dbReference type="InterPro" id="IPR013106">
    <property type="entry name" value="Ig_V-set"/>
</dbReference>
<evidence type="ECO:0000313" key="8">
    <source>
        <dbReference type="Proteomes" id="UP000694890"/>
    </source>
</evidence>
<gene>
    <name evidence="9" type="primary">LOC108885424</name>
</gene>